<feature type="domain" description="PABS" evidence="6">
    <location>
        <begin position="302"/>
        <end position="473"/>
    </location>
</feature>
<dbReference type="Pfam" id="PF01564">
    <property type="entry name" value="Spermine_synth"/>
    <property type="match status" value="1"/>
</dbReference>
<feature type="transmembrane region" description="Helical" evidence="5">
    <location>
        <begin position="36"/>
        <end position="59"/>
    </location>
</feature>
<dbReference type="Gene3D" id="3.40.50.150">
    <property type="entry name" value="Vaccinia Virus protein VP39"/>
    <property type="match status" value="1"/>
</dbReference>
<evidence type="ECO:0000256" key="2">
    <source>
        <dbReference type="ARBA" id="ARBA00022679"/>
    </source>
</evidence>
<evidence type="ECO:0000256" key="1">
    <source>
        <dbReference type="ARBA" id="ARBA00007867"/>
    </source>
</evidence>
<comment type="similarity">
    <text evidence="1">Belongs to the spermidine/spermine synthase family.</text>
</comment>
<feature type="transmembrane region" description="Helical" evidence="5">
    <location>
        <begin position="148"/>
        <end position="170"/>
    </location>
</feature>
<feature type="active site" description="Proton acceptor" evidence="4">
    <location>
        <position position="388"/>
    </location>
</feature>
<evidence type="ECO:0000256" key="4">
    <source>
        <dbReference type="PROSITE-ProRule" id="PRU00354"/>
    </source>
</evidence>
<sequence length="524" mass="56257">MRSLPLLVFVVGAGTLGAEMAAARLLAPYFGDSTLIWANTIGVVLVSLSLGYWLGGRFADDHPEERKLRQLVLVAALLFAAIPLIAGPFLDLAVQGLDEIDAGAFVGSLIGMLGLIAVPLILIGAVSPWAVRLAVDDVRTAGRTAGRLSAFGTTGSLVGTFLSSLVLIPFVGTQRTFLLFALAIALVGAIGLPRRALLVPVLIAALLALPPGVTKPASGDDVVLDEAETTYQYARIVEHRTQDGDGVAMGLPAGVERRLELNEGQAIHSVWRADTYLTGNYWDAYQVLPFSVAGALTVEGAPLPPRRVAMLGNAGGTVGRAMLHYYPQVQRFDGVEIDGKVSELGRKWLGMPQGGRMRVHTKDARPFLREAADRGRDAGGRYDLIGIDAYRQPYIPFYLTTEEFFRLVRDRLTPRGAAIVNVGHPEGSDQLERVLSATLRTAFPTVLSYRMTRTNTLLLATRTAASAARLATAARTLPAELRPVAERAARDLRDAPRGGRTYTDDKAPVEWLVDGSILEYAAGD</sequence>
<dbReference type="InterPro" id="IPR029063">
    <property type="entry name" value="SAM-dependent_MTases_sf"/>
</dbReference>
<comment type="caution">
    <text evidence="7">The sequence shown here is derived from an EMBL/GenBank/DDBJ whole genome shotgun (WGS) entry which is preliminary data.</text>
</comment>
<dbReference type="PANTHER" id="PTHR43317">
    <property type="entry name" value="THERMOSPERMINE SYNTHASE ACAULIS5"/>
    <property type="match status" value="1"/>
</dbReference>
<feature type="transmembrane region" description="Helical" evidence="5">
    <location>
        <begin position="176"/>
        <end position="192"/>
    </location>
</feature>
<accession>A0ABU4VPC2</accession>
<evidence type="ECO:0000313" key="8">
    <source>
        <dbReference type="Proteomes" id="UP001277761"/>
    </source>
</evidence>
<keyword evidence="5" id="KW-1133">Transmembrane helix</keyword>
<dbReference type="NCBIfam" id="NF037959">
    <property type="entry name" value="MFS_SpdSyn"/>
    <property type="match status" value="2"/>
</dbReference>
<feature type="transmembrane region" description="Helical" evidence="5">
    <location>
        <begin position="197"/>
        <end position="213"/>
    </location>
</feature>
<reference evidence="7 8" key="1">
    <citation type="submission" date="2023-11" db="EMBL/GenBank/DDBJ databases">
        <authorList>
            <person name="Xu M."/>
            <person name="Jiang T."/>
        </authorList>
    </citation>
    <scope>NUCLEOTIDE SEQUENCE [LARGE SCALE GENOMIC DNA]</scope>
    <source>
        <strain evidence="7 8">SD</strain>
    </source>
</reference>
<keyword evidence="3 4" id="KW-0620">Polyamine biosynthesis</keyword>
<dbReference type="InterPro" id="IPR030374">
    <property type="entry name" value="PABS"/>
</dbReference>
<feature type="transmembrane region" description="Helical" evidence="5">
    <location>
        <begin position="71"/>
        <end position="90"/>
    </location>
</feature>
<gene>
    <name evidence="7" type="ORF">SK069_16410</name>
</gene>
<dbReference type="RefSeq" id="WP_319955333.1">
    <property type="nucleotide sequence ID" value="NZ_JAXAVX010000011.1"/>
</dbReference>
<protein>
    <submittedName>
        <fullName evidence="7">Fused MFS/spermidine synthase</fullName>
    </submittedName>
</protein>
<dbReference type="SUPFAM" id="SSF53335">
    <property type="entry name" value="S-adenosyl-L-methionine-dependent methyltransferases"/>
    <property type="match status" value="1"/>
</dbReference>
<dbReference type="EMBL" id="JAXAVX010000011">
    <property type="protein sequence ID" value="MDX8153182.1"/>
    <property type="molecule type" value="Genomic_DNA"/>
</dbReference>
<dbReference type="PANTHER" id="PTHR43317:SF1">
    <property type="entry name" value="THERMOSPERMINE SYNTHASE ACAULIS5"/>
    <property type="match status" value="1"/>
</dbReference>
<proteinExistence type="inferred from homology"/>
<dbReference type="Proteomes" id="UP001277761">
    <property type="component" value="Unassembled WGS sequence"/>
</dbReference>
<evidence type="ECO:0000256" key="3">
    <source>
        <dbReference type="ARBA" id="ARBA00023115"/>
    </source>
</evidence>
<evidence type="ECO:0000256" key="5">
    <source>
        <dbReference type="SAM" id="Phobius"/>
    </source>
</evidence>
<keyword evidence="5" id="KW-0472">Membrane</keyword>
<dbReference type="PROSITE" id="PS51006">
    <property type="entry name" value="PABS_2"/>
    <property type="match status" value="1"/>
</dbReference>
<keyword evidence="8" id="KW-1185">Reference proteome</keyword>
<organism evidence="7 8">
    <name type="scientific">Patulibacter brassicae</name>
    <dbReference type="NCBI Taxonomy" id="1705717"/>
    <lineage>
        <taxon>Bacteria</taxon>
        <taxon>Bacillati</taxon>
        <taxon>Actinomycetota</taxon>
        <taxon>Thermoleophilia</taxon>
        <taxon>Solirubrobacterales</taxon>
        <taxon>Patulibacteraceae</taxon>
        <taxon>Patulibacter</taxon>
    </lineage>
</organism>
<name>A0ABU4VPC2_9ACTN</name>
<keyword evidence="5" id="KW-0812">Transmembrane</keyword>
<feature type="transmembrane region" description="Helical" evidence="5">
    <location>
        <begin position="102"/>
        <end position="127"/>
    </location>
</feature>
<evidence type="ECO:0000313" key="7">
    <source>
        <dbReference type="EMBL" id="MDX8153182.1"/>
    </source>
</evidence>
<evidence type="ECO:0000259" key="6">
    <source>
        <dbReference type="PROSITE" id="PS51006"/>
    </source>
</evidence>
<keyword evidence="2 4" id="KW-0808">Transferase</keyword>